<dbReference type="PROSITE" id="PS51257">
    <property type="entry name" value="PROKAR_LIPOPROTEIN"/>
    <property type="match status" value="1"/>
</dbReference>
<evidence type="ECO:0000259" key="2">
    <source>
        <dbReference type="Pfam" id="PF09992"/>
    </source>
</evidence>
<dbReference type="Pfam" id="PF09992">
    <property type="entry name" value="NAGPA"/>
    <property type="match status" value="1"/>
</dbReference>
<feature type="chain" id="PRO_5010287209" description="Phosphodiester glycosidase domain-containing protein" evidence="1">
    <location>
        <begin position="20"/>
        <end position="415"/>
    </location>
</feature>
<keyword evidence="4" id="KW-1185">Reference proteome</keyword>
<feature type="domain" description="Phosphodiester glycosidase" evidence="2">
    <location>
        <begin position="233"/>
        <end position="414"/>
    </location>
</feature>
<dbReference type="RefSeq" id="WP_076931625.1">
    <property type="nucleotide sequence ID" value="NZ_LT605205.1"/>
</dbReference>
<evidence type="ECO:0000256" key="1">
    <source>
        <dbReference type="SAM" id="SignalP"/>
    </source>
</evidence>
<name>A0A1R3TD08_9BACT</name>
<dbReference type="Proteomes" id="UP000187464">
    <property type="component" value="Chromosome I"/>
</dbReference>
<proteinExistence type="predicted"/>
<sequence length="415" mass="46028">MNRILLYSFLVLFSFIVSACQEKSNTIDYNIEYIKSVEVISPHAENVVFDNFAHFISIDFPTNTDITDVKVKFTLAPGVSMENPKEETSQYDLSKEATFEIRYEGRIILFRIKSNFVVTPPDPNARGWEKKNDFGGLPTYLSVYKYTRKVEEKNVQAYIAVADMNDKEARFSVLGEAQGTKTPSQFFDSSNKSVVLLNAGYFWDGHSLGLIVRDGKTVKPAQPMVWRNYNGESTVYYPTQGIFGLVSDGEFHAHWGYESDGKLFVYPSPAPNKAGEKPQDIPSDKFPQGAQQWTPKDAIGAGPVLIKNGEYKNTWENELFDASSGIGPTINNPRSAIGYRPSGHLIFFVCEGRNKTPDTPGLTLKNVADLLLDLGCTEAINLDGGGSSCMLINGKETIIPSDGNQRAITSVVALY</sequence>
<reference evidence="3 4" key="1">
    <citation type="submission" date="2016-08" db="EMBL/GenBank/DDBJ databases">
        <authorList>
            <person name="Seilhamer J.J."/>
        </authorList>
    </citation>
    <scope>NUCLEOTIDE SEQUENCE [LARGE SCALE GENOMIC DNA]</scope>
    <source>
        <strain evidence="3">M3/6</strain>
    </source>
</reference>
<dbReference type="AlphaFoldDB" id="A0A1R3TD08"/>
<evidence type="ECO:0000313" key="4">
    <source>
        <dbReference type="Proteomes" id="UP000187464"/>
    </source>
</evidence>
<accession>A0A1R3TD08</accession>
<dbReference type="STRING" id="1642647.PSM36_3096"/>
<protein>
    <recommendedName>
        <fullName evidence="2">Phosphodiester glycosidase domain-containing protein</fullName>
    </recommendedName>
</protein>
<feature type="signal peptide" evidence="1">
    <location>
        <begin position="1"/>
        <end position="19"/>
    </location>
</feature>
<dbReference type="EMBL" id="LT605205">
    <property type="protein sequence ID" value="SCD21885.1"/>
    <property type="molecule type" value="Genomic_DNA"/>
</dbReference>
<evidence type="ECO:0000313" key="3">
    <source>
        <dbReference type="EMBL" id="SCD21885.1"/>
    </source>
</evidence>
<dbReference type="PANTHER" id="PTHR40446:SF2">
    <property type="entry name" value="N-ACETYLGLUCOSAMINE-1-PHOSPHODIESTER ALPHA-N-ACETYLGLUCOSAMINIDASE"/>
    <property type="match status" value="1"/>
</dbReference>
<dbReference type="KEGG" id="psac:PSM36_3096"/>
<dbReference type="PANTHER" id="PTHR40446">
    <property type="entry name" value="N-ACETYLGLUCOSAMINE-1-PHOSPHODIESTER ALPHA-N-ACETYLGLUCOSAMINIDASE"/>
    <property type="match status" value="1"/>
</dbReference>
<gene>
    <name evidence="3" type="ORF">PSM36_3096</name>
</gene>
<dbReference type="InterPro" id="IPR018711">
    <property type="entry name" value="NAGPA"/>
</dbReference>
<keyword evidence="1" id="KW-0732">Signal</keyword>
<organism evidence="3 4">
    <name type="scientific">Proteiniphilum saccharofermentans</name>
    <dbReference type="NCBI Taxonomy" id="1642647"/>
    <lineage>
        <taxon>Bacteria</taxon>
        <taxon>Pseudomonadati</taxon>
        <taxon>Bacteroidota</taxon>
        <taxon>Bacteroidia</taxon>
        <taxon>Bacteroidales</taxon>
        <taxon>Dysgonomonadaceae</taxon>
        <taxon>Proteiniphilum</taxon>
    </lineage>
</organism>